<gene>
    <name evidence="2" type="ORF">TNCV_4201071</name>
</gene>
<evidence type="ECO:0000256" key="1">
    <source>
        <dbReference type="SAM" id="MobiDB-lite"/>
    </source>
</evidence>
<feature type="compositionally biased region" description="Polar residues" evidence="1">
    <location>
        <begin position="10"/>
        <end position="28"/>
    </location>
</feature>
<accession>A0A8X6WBF3</accession>
<sequence>MQFAPPTLNPPSQSQTSQSRGNSLSSTDQSQCFVSTSSLLTNIQVFSPDCCVIPYRHSSYYDSPANQSGSSVLPIQVSLRSQATYSSVMGRRNATRSKKYYPVILN</sequence>
<name>A0A8X6WBF3_TRICX</name>
<comment type="caution">
    <text evidence="2">The sequence shown here is derived from an EMBL/GenBank/DDBJ whole genome shotgun (WGS) entry which is preliminary data.</text>
</comment>
<evidence type="ECO:0000313" key="3">
    <source>
        <dbReference type="Proteomes" id="UP000887159"/>
    </source>
</evidence>
<dbReference type="EMBL" id="BMAU01021400">
    <property type="protein sequence ID" value="GFY31798.1"/>
    <property type="molecule type" value="Genomic_DNA"/>
</dbReference>
<dbReference type="AlphaFoldDB" id="A0A8X6WBF3"/>
<keyword evidence="3" id="KW-1185">Reference proteome</keyword>
<organism evidence="2 3">
    <name type="scientific">Trichonephila clavipes</name>
    <name type="common">Golden silk orbweaver</name>
    <name type="synonym">Nephila clavipes</name>
    <dbReference type="NCBI Taxonomy" id="2585209"/>
    <lineage>
        <taxon>Eukaryota</taxon>
        <taxon>Metazoa</taxon>
        <taxon>Ecdysozoa</taxon>
        <taxon>Arthropoda</taxon>
        <taxon>Chelicerata</taxon>
        <taxon>Arachnida</taxon>
        <taxon>Araneae</taxon>
        <taxon>Araneomorphae</taxon>
        <taxon>Entelegynae</taxon>
        <taxon>Araneoidea</taxon>
        <taxon>Nephilidae</taxon>
        <taxon>Trichonephila</taxon>
    </lineage>
</organism>
<reference evidence="2" key="1">
    <citation type="submission" date="2020-08" db="EMBL/GenBank/DDBJ databases">
        <title>Multicomponent nature underlies the extraordinary mechanical properties of spider dragline silk.</title>
        <authorList>
            <person name="Kono N."/>
            <person name="Nakamura H."/>
            <person name="Mori M."/>
            <person name="Yoshida Y."/>
            <person name="Ohtoshi R."/>
            <person name="Malay A.D."/>
            <person name="Moran D.A.P."/>
            <person name="Tomita M."/>
            <person name="Numata K."/>
            <person name="Arakawa K."/>
        </authorList>
    </citation>
    <scope>NUCLEOTIDE SEQUENCE</scope>
</reference>
<protein>
    <submittedName>
        <fullName evidence="2">Uncharacterized protein</fullName>
    </submittedName>
</protein>
<feature type="region of interest" description="Disordered" evidence="1">
    <location>
        <begin position="1"/>
        <end position="28"/>
    </location>
</feature>
<evidence type="ECO:0000313" key="2">
    <source>
        <dbReference type="EMBL" id="GFY31798.1"/>
    </source>
</evidence>
<proteinExistence type="predicted"/>
<dbReference type="Proteomes" id="UP000887159">
    <property type="component" value="Unassembled WGS sequence"/>
</dbReference>